<reference evidence="2" key="1">
    <citation type="journal article" date="2023" name="G3 (Bethesda)">
        <title>Genome assembly and association tests identify interacting loci associated with vigor, precocity, and sex in interspecific pistachio rootstocks.</title>
        <authorList>
            <person name="Palmer W."/>
            <person name="Jacygrad E."/>
            <person name="Sagayaradj S."/>
            <person name="Cavanaugh K."/>
            <person name="Han R."/>
            <person name="Bertier L."/>
            <person name="Beede B."/>
            <person name="Kafkas S."/>
            <person name="Golino D."/>
            <person name="Preece J."/>
            <person name="Michelmore R."/>
        </authorList>
    </citation>
    <scope>NUCLEOTIDE SEQUENCE [LARGE SCALE GENOMIC DNA]</scope>
</reference>
<evidence type="ECO:0000313" key="2">
    <source>
        <dbReference type="Proteomes" id="UP001163603"/>
    </source>
</evidence>
<name>A0ACC0X4E3_9ROSI</name>
<dbReference type="Proteomes" id="UP001163603">
    <property type="component" value="Chromosome 14"/>
</dbReference>
<gene>
    <name evidence="1" type="ORF">Pint_33938</name>
</gene>
<proteinExistence type="predicted"/>
<organism evidence="1 2">
    <name type="scientific">Pistacia integerrima</name>
    <dbReference type="NCBI Taxonomy" id="434235"/>
    <lineage>
        <taxon>Eukaryota</taxon>
        <taxon>Viridiplantae</taxon>
        <taxon>Streptophyta</taxon>
        <taxon>Embryophyta</taxon>
        <taxon>Tracheophyta</taxon>
        <taxon>Spermatophyta</taxon>
        <taxon>Magnoliopsida</taxon>
        <taxon>eudicotyledons</taxon>
        <taxon>Gunneridae</taxon>
        <taxon>Pentapetalae</taxon>
        <taxon>rosids</taxon>
        <taxon>malvids</taxon>
        <taxon>Sapindales</taxon>
        <taxon>Anacardiaceae</taxon>
        <taxon>Pistacia</taxon>
    </lineage>
</organism>
<sequence length="189" mass="20719">MVTTRSVGRQPGINDALNVGSTLANNDKVPLTTNQLGVVIALTMGLPSRNDKRIVDLDISELQMEFPLELINDLRNGLRDELLNLVVAKVIATKAQLGNLNNGHAIALENQNQNSPITSARSFTLTLIETTNGMEKLKRTARGQSTLIIGTTEMTLECQSINDRGILALIYQDSCQPYHPTTERHIMSP</sequence>
<comment type="caution">
    <text evidence="1">The sequence shown here is derived from an EMBL/GenBank/DDBJ whole genome shotgun (WGS) entry which is preliminary data.</text>
</comment>
<dbReference type="EMBL" id="CM047749">
    <property type="protein sequence ID" value="KAJ0009844.1"/>
    <property type="molecule type" value="Genomic_DNA"/>
</dbReference>
<evidence type="ECO:0000313" key="1">
    <source>
        <dbReference type="EMBL" id="KAJ0009844.1"/>
    </source>
</evidence>
<keyword evidence="2" id="KW-1185">Reference proteome</keyword>
<accession>A0ACC0X4E3</accession>
<protein>
    <submittedName>
        <fullName evidence="1">Uncharacterized protein</fullName>
    </submittedName>
</protein>